<keyword evidence="3" id="KW-1185">Reference proteome</keyword>
<protein>
    <submittedName>
        <fullName evidence="2">Type IX secretion system PorP/SprF family membrane protein</fullName>
    </submittedName>
</protein>
<keyword evidence="1" id="KW-0732">Signal</keyword>
<reference evidence="2 3" key="1">
    <citation type="journal article" date="2015" name="Stand. Genomic Sci.">
        <title>Genomic Encyclopedia of Bacterial and Archaeal Type Strains, Phase III: the genomes of soil and plant-associated and newly described type strains.</title>
        <authorList>
            <person name="Whitman W.B."/>
            <person name="Woyke T."/>
            <person name="Klenk H.P."/>
            <person name="Zhou Y."/>
            <person name="Lilburn T.G."/>
            <person name="Beck B.J."/>
            <person name="De Vos P."/>
            <person name="Vandamme P."/>
            <person name="Eisen J.A."/>
            <person name="Garrity G."/>
            <person name="Hugenholtz P."/>
            <person name="Kyrpides N.C."/>
        </authorList>
    </citation>
    <scope>NUCLEOTIDE SEQUENCE [LARGE SCALE GENOMIC DNA]</scope>
    <source>
        <strain evidence="2 3">CECT 8445</strain>
    </source>
</reference>
<evidence type="ECO:0000313" key="2">
    <source>
        <dbReference type="EMBL" id="TCK67949.1"/>
    </source>
</evidence>
<dbReference type="OrthoDB" id="1114455at2"/>
<feature type="signal peptide" evidence="1">
    <location>
        <begin position="1"/>
        <end position="20"/>
    </location>
</feature>
<proteinExistence type="predicted"/>
<dbReference type="InterPro" id="IPR019861">
    <property type="entry name" value="PorP/SprF_Bacteroidetes"/>
</dbReference>
<dbReference type="NCBIfam" id="TIGR03519">
    <property type="entry name" value="T9SS_PorP_fam"/>
    <property type="match status" value="1"/>
</dbReference>
<dbReference type="EMBL" id="SMGI01000002">
    <property type="protein sequence ID" value="TCK67949.1"/>
    <property type="molecule type" value="Genomic_DNA"/>
</dbReference>
<dbReference type="Pfam" id="PF11751">
    <property type="entry name" value="PorP_SprF"/>
    <property type="match status" value="1"/>
</dbReference>
<dbReference type="Proteomes" id="UP000295714">
    <property type="component" value="Unassembled WGS sequence"/>
</dbReference>
<dbReference type="AlphaFoldDB" id="A0A4R1KUQ4"/>
<evidence type="ECO:0000256" key="1">
    <source>
        <dbReference type="SAM" id="SignalP"/>
    </source>
</evidence>
<gene>
    <name evidence="2" type="ORF">DFQ05_1733</name>
</gene>
<organism evidence="2 3">
    <name type="scientific">Winogradskyella wandonensis</name>
    <dbReference type="NCBI Taxonomy" id="1442586"/>
    <lineage>
        <taxon>Bacteria</taxon>
        <taxon>Pseudomonadati</taxon>
        <taxon>Bacteroidota</taxon>
        <taxon>Flavobacteriia</taxon>
        <taxon>Flavobacteriales</taxon>
        <taxon>Flavobacteriaceae</taxon>
        <taxon>Winogradskyella</taxon>
    </lineage>
</organism>
<feature type="chain" id="PRO_5020709880" evidence="1">
    <location>
        <begin position="21"/>
        <end position="301"/>
    </location>
</feature>
<sequence>MKIFYCTILSLFCLSSFSQQDPQYSLYMYNLPVINPAYVGATENVNLGLLYRDQWTKIDGAPQTSTFFGNFKLSENMGTGISVIADQLGPVRETNVYADIAYSINLKNNHKLAFGLKIGATFHDIGLNNLTVFDPNDPFFSQNINSTTPNIGAGLFYFTDNYYAGISVPNMLNSVHLNANGNKLGSETQHFFVTGGYVFQLSKNVKLKPSFLVKSAFEAPLSFDLNTNVLLYDVLELGVSYRYDDSFSGLVNFAITQQLNIGYAYDAITSDIREFSASSHEFIIRYNFAEKARRIKSPRFF</sequence>
<evidence type="ECO:0000313" key="3">
    <source>
        <dbReference type="Proteomes" id="UP000295714"/>
    </source>
</evidence>
<dbReference type="RefSeq" id="WP_132704965.1">
    <property type="nucleotide sequence ID" value="NZ_SMGI01000002.1"/>
</dbReference>
<comment type="caution">
    <text evidence="2">The sequence shown here is derived from an EMBL/GenBank/DDBJ whole genome shotgun (WGS) entry which is preliminary data.</text>
</comment>
<accession>A0A4R1KUQ4</accession>
<name>A0A4R1KUQ4_9FLAO</name>